<keyword evidence="2" id="KW-1185">Reference proteome</keyword>
<gene>
    <name evidence="1" type="ORF">OLEA9_A084123</name>
</gene>
<name>A0A8S0UP27_OLEEU</name>
<evidence type="ECO:0000313" key="1">
    <source>
        <dbReference type="EMBL" id="CAA3017987.1"/>
    </source>
</evidence>
<dbReference type="Proteomes" id="UP000594638">
    <property type="component" value="Unassembled WGS sequence"/>
</dbReference>
<evidence type="ECO:0000313" key="2">
    <source>
        <dbReference type="Proteomes" id="UP000594638"/>
    </source>
</evidence>
<dbReference type="AlphaFoldDB" id="A0A8S0UP27"/>
<sequence>MDAVNVFVVNGFDTFGLLVPFGCKYIGLVDKIASELKVDMRCSCVEIECFADVEMSPIRIMNDNSLQFYLELKHRDPRVTAYALRIKLIEMSQSTDFVPRLSNGEQTQVQAYNFNGSQLMIVDLSKNNSMMHDFVPGIEVPALEIEDDIFEEMTDVATPLDVRGGLLPETFEFEDVFMERVMHRDGVLPSSFLGSIISQVLCESPTRYVLKDPMDKRRLWTTATGVSSTSMVKGSFMVSDSAETIWGLKLIAMGTGIEYASVGDL</sequence>
<dbReference type="OrthoDB" id="1211624at2759"/>
<proteinExistence type="predicted"/>
<organism evidence="1 2">
    <name type="scientific">Olea europaea subsp. europaea</name>
    <dbReference type="NCBI Taxonomy" id="158383"/>
    <lineage>
        <taxon>Eukaryota</taxon>
        <taxon>Viridiplantae</taxon>
        <taxon>Streptophyta</taxon>
        <taxon>Embryophyta</taxon>
        <taxon>Tracheophyta</taxon>
        <taxon>Spermatophyta</taxon>
        <taxon>Magnoliopsida</taxon>
        <taxon>eudicotyledons</taxon>
        <taxon>Gunneridae</taxon>
        <taxon>Pentapetalae</taxon>
        <taxon>asterids</taxon>
        <taxon>lamiids</taxon>
        <taxon>Lamiales</taxon>
        <taxon>Oleaceae</taxon>
        <taxon>Oleeae</taxon>
        <taxon>Olea</taxon>
    </lineage>
</organism>
<comment type="caution">
    <text evidence="1">The sequence shown here is derived from an EMBL/GenBank/DDBJ whole genome shotgun (WGS) entry which is preliminary data.</text>
</comment>
<protein>
    <submittedName>
        <fullName evidence="1">Uncharacterized protein</fullName>
    </submittedName>
</protein>
<accession>A0A8S0UP27</accession>
<dbReference type="EMBL" id="CACTIH010007766">
    <property type="protein sequence ID" value="CAA3017987.1"/>
    <property type="molecule type" value="Genomic_DNA"/>
</dbReference>
<reference evidence="1 2" key="1">
    <citation type="submission" date="2019-12" db="EMBL/GenBank/DDBJ databases">
        <authorList>
            <person name="Alioto T."/>
            <person name="Alioto T."/>
            <person name="Gomez Garrido J."/>
        </authorList>
    </citation>
    <scope>NUCLEOTIDE SEQUENCE [LARGE SCALE GENOMIC DNA]</scope>
</reference>
<dbReference type="Gramene" id="OE9A084123T1">
    <property type="protein sequence ID" value="OE9A084123C1"/>
    <property type="gene ID" value="OE9A084123"/>
</dbReference>